<dbReference type="Proteomes" id="UP000007015">
    <property type="component" value="Chromosome 11"/>
</dbReference>
<gene>
    <name evidence="2" type="ORF">OsI_36318</name>
</gene>
<evidence type="ECO:0000313" key="2">
    <source>
        <dbReference type="EMBL" id="EEC68276.1"/>
    </source>
</evidence>
<protein>
    <submittedName>
        <fullName evidence="2">Uncharacterized protein</fullName>
    </submittedName>
</protein>
<accession>B8BKU1</accession>
<reference evidence="2 3" key="1">
    <citation type="journal article" date="2005" name="PLoS Biol.">
        <title>The genomes of Oryza sativa: a history of duplications.</title>
        <authorList>
            <person name="Yu J."/>
            <person name="Wang J."/>
            <person name="Lin W."/>
            <person name="Li S."/>
            <person name="Li H."/>
            <person name="Zhou J."/>
            <person name="Ni P."/>
            <person name="Dong W."/>
            <person name="Hu S."/>
            <person name="Zeng C."/>
            <person name="Zhang J."/>
            <person name="Zhang Y."/>
            <person name="Li R."/>
            <person name="Xu Z."/>
            <person name="Li S."/>
            <person name="Li X."/>
            <person name="Zheng H."/>
            <person name="Cong L."/>
            <person name="Lin L."/>
            <person name="Yin J."/>
            <person name="Geng J."/>
            <person name="Li G."/>
            <person name="Shi J."/>
            <person name="Liu J."/>
            <person name="Lv H."/>
            <person name="Li J."/>
            <person name="Wang J."/>
            <person name="Deng Y."/>
            <person name="Ran L."/>
            <person name="Shi X."/>
            <person name="Wang X."/>
            <person name="Wu Q."/>
            <person name="Li C."/>
            <person name="Ren X."/>
            <person name="Wang J."/>
            <person name="Wang X."/>
            <person name="Li D."/>
            <person name="Liu D."/>
            <person name="Zhang X."/>
            <person name="Ji Z."/>
            <person name="Zhao W."/>
            <person name="Sun Y."/>
            <person name="Zhang Z."/>
            <person name="Bao J."/>
            <person name="Han Y."/>
            <person name="Dong L."/>
            <person name="Ji J."/>
            <person name="Chen P."/>
            <person name="Wu S."/>
            <person name="Liu J."/>
            <person name="Xiao Y."/>
            <person name="Bu D."/>
            <person name="Tan J."/>
            <person name="Yang L."/>
            <person name="Ye C."/>
            <person name="Zhang J."/>
            <person name="Xu J."/>
            <person name="Zhou Y."/>
            <person name="Yu Y."/>
            <person name="Zhang B."/>
            <person name="Zhuang S."/>
            <person name="Wei H."/>
            <person name="Liu B."/>
            <person name="Lei M."/>
            <person name="Yu H."/>
            <person name="Li Y."/>
            <person name="Xu H."/>
            <person name="Wei S."/>
            <person name="He X."/>
            <person name="Fang L."/>
            <person name="Zhang Z."/>
            <person name="Zhang Y."/>
            <person name="Huang X."/>
            <person name="Su Z."/>
            <person name="Tong W."/>
            <person name="Li J."/>
            <person name="Tong Z."/>
            <person name="Li S."/>
            <person name="Ye J."/>
            <person name="Wang L."/>
            <person name="Fang L."/>
            <person name="Lei T."/>
            <person name="Chen C."/>
            <person name="Chen H."/>
            <person name="Xu Z."/>
            <person name="Li H."/>
            <person name="Huang H."/>
            <person name="Zhang F."/>
            <person name="Xu H."/>
            <person name="Li N."/>
            <person name="Zhao C."/>
            <person name="Li S."/>
            <person name="Dong L."/>
            <person name="Huang Y."/>
            <person name="Li L."/>
            <person name="Xi Y."/>
            <person name="Qi Q."/>
            <person name="Li W."/>
            <person name="Zhang B."/>
            <person name="Hu W."/>
            <person name="Zhang Y."/>
            <person name="Tian X."/>
            <person name="Jiao Y."/>
            <person name="Liang X."/>
            <person name="Jin J."/>
            <person name="Gao L."/>
            <person name="Zheng W."/>
            <person name="Hao B."/>
            <person name="Liu S."/>
            <person name="Wang W."/>
            <person name="Yuan L."/>
            <person name="Cao M."/>
            <person name="McDermott J."/>
            <person name="Samudrala R."/>
            <person name="Wang J."/>
            <person name="Wong G.K."/>
            <person name="Yang H."/>
        </authorList>
    </citation>
    <scope>NUCLEOTIDE SEQUENCE [LARGE SCALE GENOMIC DNA]</scope>
    <source>
        <strain evidence="3">cv. 93-11</strain>
    </source>
</reference>
<feature type="region of interest" description="Disordered" evidence="1">
    <location>
        <begin position="1"/>
        <end position="46"/>
    </location>
</feature>
<evidence type="ECO:0000256" key="1">
    <source>
        <dbReference type="SAM" id="MobiDB-lite"/>
    </source>
</evidence>
<proteinExistence type="predicted"/>
<dbReference type="HOGENOM" id="CLU_1621708_0_0_1"/>
<sequence length="164" mass="17780">MSRPWSSSSHPRRSLPPPPSCSLGRRRCHPSLPRRTGSDVVRPAGFPRLHFTGYAGLPRLRRDCVGRRLRPPPPSPATDDATDNPAAGRLPPPTVRRHPPGSATDLRLRCLPPTTPRITPLPADFLHRRSVDPYRALRPIGSCLLLFAGAPRTVLSTGMGGSSG</sequence>
<dbReference type="EMBL" id="CM000136">
    <property type="protein sequence ID" value="EEC68276.1"/>
    <property type="molecule type" value="Genomic_DNA"/>
</dbReference>
<dbReference type="Gramene" id="BGIOSGA033892-TA">
    <property type="protein sequence ID" value="BGIOSGA033892-PA"/>
    <property type="gene ID" value="BGIOSGA033892"/>
</dbReference>
<dbReference type="AlphaFoldDB" id="B8BKU1"/>
<feature type="region of interest" description="Disordered" evidence="1">
    <location>
        <begin position="62"/>
        <end position="105"/>
    </location>
</feature>
<name>B8BKU1_ORYSI</name>
<evidence type="ECO:0000313" key="3">
    <source>
        <dbReference type="Proteomes" id="UP000007015"/>
    </source>
</evidence>
<organism evidence="2 3">
    <name type="scientific">Oryza sativa subsp. indica</name>
    <name type="common">Rice</name>
    <dbReference type="NCBI Taxonomy" id="39946"/>
    <lineage>
        <taxon>Eukaryota</taxon>
        <taxon>Viridiplantae</taxon>
        <taxon>Streptophyta</taxon>
        <taxon>Embryophyta</taxon>
        <taxon>Tracheophyta</taxon>
        <taxon>Spermatophyta</taxon>
        <taxon>Magnoliopsida</taxon>
        <taxon>Liliopsida</taxon>
        <taxon>Poales</taxon>
        <taxon>Poaceae</taxon>
        <taxon>BOP clade</taxon>
        <taxon>Oryzoideae</taxon>
        <taxon>Oryzeae</taxon>
        <taxon>Oryzinae</taxon>
        <taxon>Oryza</taxon>
        <taxon>Oryza sativa</taxon>
    </lineage>
</organism>
<feature type="compositionally biased region" description="Low complexity" evidence="1">
    <location>
        <begin position="77"/>
        <end position="87"/>
    </location>
</feature>
<keyword evidence="3" id="KW-1185">Reference proteome</keyword>